<dbReference type="AlphaFoldDB" id="A0A1A9V0C5"/>
<keyword evidence="1" id="KW-1015">Disulfide bond</keyword>
<sequence>MCKSSVFFFLFFFLKARPIDTFDFSVIPVSLLLTHKPQHPQHHSFSSNLARKRSILNSSIILYLHRQVTDSYDYEIPNMPNVSQISIAIACGQIAMNCVEDPTELESPTKYLKYTVWGNNGDDVFVGVLLTNNVVLAPLLRFDKANIVYKEMYSLEFIDRTNSVPYAKARYVKNFTLLRLMKNLNITHGSKKITMLPKKEFRIDRDCVAVSRAIFKPEIVETKVLVAGKGKCKENICIELDSCNTNHCDHFSSGAILVCDGILTGIISPTSIGECDRSQSLPVADIFKESQLIENQLNELSTINLISRYAKYLVYFGWEVGGEIAIQGMGVILTKNMILTYYAPDMSNRQKPFKNINDEILEYGFIVYGLKHFSWEPSTNITWNKARNYAKLPNNRLDITRIQLAIIKLDRNLRVDERRVGKMRLHNHNVIEKIQAGATCIVPVYERTNGCPIRDKEYEIVDKKSCSVLLHLNHRNKSYVCIKEDCDSLTAGAPLICGGLLTGIVGAKKPCDINTPRLCTLVSNYTRWIHFAAMQLSTSNKISSHIHLSLIIFACTHM</sequence>
<keyword evidence="2" id="KW-0732">Signal</keyword>
<dbReference type="PANTHER" id="PTHR24271">
    <property type="entry name" value="KALLIKREIN-RELATED"/>
    <property type="match status" value="1"/>
</dbReference>
<dbReference type="Proteomes" id="UP000078200">
    <property type="component" value="Unassembled WGS sequence"/>
</dbReference>
<protein>
    <submittedName>
        <fullName evidence="3">Uncharacterized protein</fullName>
    </submittedName>
</protein>
<dbReference type="VEuPathDB" id="VectorBase:GAUT021640"/>
<feature type="signal peptide" evidence="2">
    <location>
        <begin position="1"/>
        <end position="21"/>
    </location>
</feature>
<dbReference type="InterPro" id="IPR009003">
    <property type="entry name" value="Peptidase_S1_PA"/>
</dbReference>
<name>A0A1A9V0C5_GLOAU</name>
<dbReference type="InterPro" id="IPR043504">
    <property type="entry name" value="Peptidase_S1_PA_chymotrypsin"/>
</dbReference>
<evidence type="ECO:0000313" key="3">
    <source>
        <dbReference type="EnsemblMetazoa" id="GAUT021640-PA"/>
    </source>
</evidence>
<proteinExistence type="predicted"/>
<accession>A0A1A9V0C5</accession>
<reference evidence="3" key="1">
    <citation type="submission" date="2020-05" db="UniProtKB">
        <authorList>
            <consortium name="EnsemblMetazoa"/>
        </authorList>
    </citation>
    <scope>IDENTIFICATION</scope>
    <source>
        <strain evidence="3">TTRI</strain>
    </source>
</reference>
<organism evidence="3 4">
    <name type="scientific">Glossina austeni</name>
    <name type="common">Savannah tsetse fly</name>
    <dbReference type="NCBI Taxonomy" id="7395"/>
    <lineage>
        <taxon>Eukaryota</taxon>
        <taxon>Metazoa</taxon>
        <taxon>Ecdysozoa</taxon>
        <taxon>Arthropoda</taxon>
        <taxon>Hexapoda</taxon>
        <taxon>Insecta</taxon>
        <taxon>Pterygota</taxon>
        <taxon>Neoptera</taxon>
        <taxon>Endopterygota</taxon>
        <taxon>Diptera</taxon>
        <taxon>Brachycera</taxon>
        <taxon>Muscomorpha</taxon>
        <taxon>Hippoboscoidea</taxon>
        <taxon>Glossinidae</taxon>
        <taxon>Glossina</taxon>
    </lineage>
</organism>
<dbReference type="Gene3D" id="2.40.10.10">
    <property type="entry name" value="Trypsin-like serine proteases"/>
    <property type="match status" value="1"/>
</dbReference>
<feature type="chain" id="PRO_5008398931" evidence="2">
    <location>
        <begin position="22"/>
        <end position="558"/>
    </location>
</feature>
<dbReference type="EnsemblMetazoa" id="GAUT021640-RA">
    <property type="protein sequence ID" value="GAUT021640-PA"/>
    <property type="gene ID" value="GAUT021640"/>
</dbReference>
<evidence type="ECO:0000256" key="2">
    <source>
        <dbReference type="SAM" id="SignalP"/>
    </source>
</evidence>
<dbReference type="SUPFAM" id="SSF50494">
    <property type="entry name" value="Trypsin-like serine proteases"/>
    <property type="match status" value="2"/>
</dbReference>
<evidence type="ECO:0000256" key="1">
    <source>
        <dbReference type="ARBA" id="ARBA00023157"/>
    </source>
</evidence>
<keyword evidence="4" id="KW-1185">Reference proteome</keyword>
<dbReference type="PANTHER" id="PTHR24271:SF50">
    <property type="match status" value="1"/>
</dbReference>
<evidence type="ECO:0000313" key="4">
    <source>
        <dbReference type="Proteomes" id="UP000078200"/>
    </source>
</evidence>